<keyword evidence="2" id="KW-1185">Reference proteome</keyword>
<protein>
    <submittedName>
        <fullName evidence="3">Uncharacterized protein</fullName>
    </submittedName>
</protein>
<keyword evidence="1" id="KW-0472">Membrane</keyword>
<evidence type="ECO:0000313" key="2">
    <source>
        <dbReference type="Proteomes" id="UP000887540"/>
    </source>
</evidence>
<keyword evidence="1" id="KW-0812">Transmembrane</keyword>
<sequence length="144" mass="16223">MMWNSSQAFVTIVALNVSELVSIFPCPALLITGPARYFGYFGLPAEWVEIYLFMLNISAYTYISSVMFLYRYQQLSEGWLIYYMDHDRYALPCNLISENAGAILTVVPLIGYYKGSEVMKGIFGSVIDEATDVKNVVVIGFLLP</sequence>
<dbReference type="AlphaFoldDB" id="A0A914C9C8"/>
<name>A0A914C9C8_9BILA</name>
<organism evidence="2 3">
    <name type="scientific">Acrobeloides nanus</name>
    <dbReference type="NCBI Taxonomy" id="290746"/>
    <lineage>
        <taxon>Eukaryota</taxon>
        <taxon>Metazoa</taxon>
        <taxon>Ecdysozoa</taxon>
        <taxon>Nematoda</taxon>
        <taxon>Chromadorea</taxon>
        <taxon>Rhabditida</taxon>
        <taxon>Tylenchina</taxon>
        <taxon>Cephalobomorpha</taxon>
        <taxon>Cephaloboidea</taxon>
        <taxon>Cephalobidae</taxon>
        <taxon>Acrobeloides</taxon>
    </lineage>
</organism>
<evidence type="ECO:0000256" key="1">
    <source>
        <dbReference type="SAM" id="Phobius"/>
    </source>
</evidence>
<evidence type="ECO:0000313" key="3">
    <source>
        <dbReference type="WBParaSite" id="ACRNAN_Path_611.g2279.t1"/>
    </source>
</evidence>
<feature type="transmembrane region" description="Helical" evidence="1">
    <location>
        <begin position="50"/>
        <end position="70"/>
    </location>
</feature>
<feature type="transmembrane region" description="Helical" evidence="1">
    <location>
        <begin position="7"/>
        <end position="30"/>
    </location>
</feature>
<accession>A0A914C9C8</accession>
<reference evidence="3" key="1">
    <citation type="submission" date="2022-11" db="UniProtKB">
        <authorList>
            <consortium name="WormBaseParasite"/>
        </authorList>
    </citation>
    <scope>IDENTIFICATION</scope>
</reference>
<dbReference type="Proteomes" id="UP000887540">
    <property type="component" value="Unplaced"/>
</dbReference>
<keyword evidence="1" id="KW-1133">Transmembrane helix</keyword>
<dbReference type="WBParaSite" id="ACRNAN_Path_611.g2279.t1">
    <property type="protein sequence ID" value="ACRNAN_Path_611.g2279.t1"/>
    <property type="gene ID" value="ACRNAN_Path_611.g2279"/>
</dbReference>
<proteinExistence type="predicted"/>